<dbReference type="GO" id="GO:0000287">
    <property type="term" value="F:magnesium ion binding"/>
    <property type="evidence" value="ECO:0007669"/>
    <property type="project" value="TreeGrafter"/>
</dbReference>
<dbReference type="GO" id="GO:0005886">
    <property type="term" value="C:plasma membrane"/>
    <property type="evidence" value="ECO:0007669"/>
    <property type="project" value="UniProtKB-SubCell"/>
</dbReference>
<reference evidence="13" key="1">
    <citation type="journal article" date="2014" name="Int. J. Syst. Evol. Microbiol.">
        <title>Complete genome sequence of Corynebacterium casei LMG S-19264T (=DSM 44701T), isolated from a smear-ripened cheese.</title>
        <authorList>
            <consortium name="US DOE Joint Genome Institute (JGI-PGF)"/>
            <person name="Walter F."/>
            <person name="Albersmeier A."/>
            <person name="Kalinowski J."/>
            <person name="Ruckert C."/>
        </authorList>
    </citation>
    <scope>NUCLEOTIDE SEQUENCE</scope>
    <source>
        <strain evidence="13">JCM 3035</strain>
    </source>
</reference>
<organism evidence="13 14">
    <name type="scientific">Streptomyces flaveus</name>
    <dbReference type="NCBI Taxonomy" id="66370"/>
    <lineage>
        <taxon>Bacteria</taxon>
        <taxon>Bacillati</taxon>
        <taxon>Actinomycetota</taxon>
        <taxon>Actinomycetes</taxon>
        <taxon>Kitasatosporales</taxon>
        <taxon>Streptomycetaceae</taxon>
        <taxon>Streptomyces</taxon>
        <taxon>Streptomyces aurantiacus group</taxon>
    </lineage>
</organism>
<dbReference type="InterPro" id="IPR045863">
    <property type="entry name" value="CorA_TM1_TM2"/>
</dbReference>
<keyword evidence="4" id="KW-1003">Cell membrane</keyword>
<dbReference type="Gene3D" id="1.20.58.340">
    <property type="entry name" value="Magnesium transport protein CorA, transmembrane region"/>
    <property type="match status" value="1"/>
</dbReference>
<evidence type="ECO:0000256" key="2">
    <source>
        <dbReference type="ARBA" id="ARBA00009765"/>
    </source>
</evidence>
<comment type="caution">
    <text evidence="13">The sequence shown here is derived from an EMBL/GenBank/DDBJ whole genome shotgun (WGS) entry which is preliminary data.</text>
</comment>
<comment type="subcellular location">
    <subcellularLocation>
        <location evidence="1">Cell membrane</location>
        <topology evidence="1">Multi-pass membrane protein</topology>
    </subcellularLocation>
</comment>
<evidence type="ECO:0000313" key="13">
    <source>
        <dbReference type="EMBL" id="GGK76874.1"/>
    </source>
</evidence>
<dbReference type="GO" id="GO:0050897">
    <property type="term" value="F:cobalt ion binding"/>
    <property type="evidence" value="ECO:0007669"/>
    <property type="project" value="TreeGrafter"/>
</dbReference>
<accession>A0A917VHA3</accession>
<dbReference type="EMBL" id="BMPQ01000009">
    <property type="protein sequence ID" value="GGK76874.1"/>
    <property type="molecule type" value="Genomic_DNA"/>
</dbReference>
<keyword evidence="5 12" id="KW-0812">Transmembrane</keyword>
<evidence type="ECO:0000256" key="8">
    <source>
        <dbReference type="ARBA" id="ARBA00023065"/>
    </source>
</evidence>
<evidence type="ECO:0000256" key="10">
    <source>
        <dbReference type="ARBA" id="ARBA00034269"/>
    </source>
</evidence>
<evidence type="ECO:0000256" key="12">
    <source>
        <dbReference type="SAM" id="Phobius"/>
    </source>
</evidence>
<dbReference type="FunFam" id="1.20.58.340:FF:000004">
    <property type="entry name" value="Magnesium transport protein CorA"/>
    <property type="match status" value="1"/>
</dbReference>
<keyword evidence="3" id="KW-0813">Transport</keyword>
<reference evidence="13" key="2">
    <citation type="submission" date="2020-09" db="EMBL/GenBank/DDBJ databases">
        <authorList>
            <person name="Sun Q."/>
            <person name="Ohkuma M."/>
        </authorList>
    </citation>
    <scope>NUCLEOTIDE SEQUENCE</scope>
    <source>
        <strain evidence="13">JCM 3035</strain>
    </source>
</reference>
<comment type="function">
    <text evidence="11">Mediates influx of magnesium ions. Alternates between open and closed states. Activated by low cytoplasmic Mg(2+) levels. Inactive when cytoplasmic Mg(2+) levels are high.</text>
</comment>
<evidence type="ECO:0000256" key="1">
    <source>
        <dbReference type="ARBA" id="ARBA00004651"/>
    </source>
</evidence>
<dbReference type="GO" id="GO:0015095">
    <property type="term" value="F:magnesium ion transmembrane transporter activity"/>
    <property type="evidence" value="ECO:0007669"/>
    <property type="project" value="TreeGrafter"/>
</dbReference>
<feature type="transmembrane region" description="Helical" evidence="12">
    <location>
        <begin position="29"/>
        <end position="48"/>
    </location>
</feature>
<comment type="similarity">
    <text evidence="2">Belongs to the CorA metal ion transporter (MIT) (TC 1.A.35) family.</text>
</comment>
<evidence type="ECO:0000313" key="14">
    <source>
        <dbReference type="Proteomes" id="UP000637788"/>
    </source>
</evidence>
<keyword evidence="9 12" id="KW-0472">Membrane</keyword>
<gene>
    <name evidence="13" type="ORF">GCM10010094_42620</name>
</gene>
<proteinExistence type="inferred from homology"/>
<dbReference type="PANTHER" id="PTHR46494:SF1">
    <property type="entry name" value="CORA FAMILY METAL ION TRANSPORTER (EUROFUNG)"/>
    <property type="match status" value="1"/>
</dbReference>
<keyword evidence="8" id="KW-0406">Ion transport</keyword>
<protein>
    <recommendedName>
        <fullName evidence="15">Magnesium transporter CorA</fullName>
    </recommendedName>
</protein>
<evidence type="ECO:0000256" key="7">
    <source>
        <dbReference type="ARBA" id="ARBA00022989"/>
    </source>
</evidence>
<dbReference type="Proteomes" id="UP000637788">
    <property type="component" value="Unassembled WGS sequence"/>
</dbReference>
<dbReference type="InterPro" id="IPR002523">
    <property type="entry name" value="MgTranspt_CorA/ZnTranspt_ZntB"/>
</dbReference>
<evidence type="ECO:0000256" key="4">
    <source>
        <dbReference type="ARBA" id="ARBA00022475"/>
    </source>
</evidence>
<dbReference type="SUPFAM" id="SSF144083">
    <property type="entry name" value="Magnesium transport protein CorA, transmembrane region"/>
    <property type="match status" value="1"/>
</dbReference>
<name>A0A917VHA3_9ACTN</name>
<dbReference type="GO" id="GO:0015087">
    <property type="term" value="F:cobalt ion transmembrane transporter activity"/>
    <property type="evidence" value="ECO:0007669"/>
    <property type="project" value="TreeGrafter"/>
</dbReference>
<keyword evidence="14" id="KW-1185">Reference proteome</keyword>
<evidence type="ECO:0000256" key="11">
    <source>
        <dbReference type="ARBA" id="ARBA00045497"/>
    </source>
</evidence>
<evidence type="ECO:0000256" key="9">
    <source>
        <dbReference type="ARBA" id="ARBA00023136"/>
    </source>
</evidence>
<dbReference type="PANTHER" id="PTHR46494">
    <property type="entry name" value="CORA FAMILY METAL ION TRANSPORTER (EUROFUNG)"/>
    <property type="match status" value="1"/>
</dbReference>
<dbReference type="Pfam" id="PF01544">
    <property type="entry name" value="CorA"/>
    <property type="match status" value="1"/>
</dbReference>
<dbReference type="AlphaFoldDB" id="A0A917VHA3"/>
<evidence type="ECO:0000256" key="3">
    <source>
        <dbReference type="ARBA" id="ARBA00022448"/>
    </source>
</evidence>
<comment type="catalytic activity">
    <reaction evidence="10">
        <text>Mg(2+)(in) = Mg(2+)(out)</text>
        <dbReference type="Rhea" id="RHEA:29827"/>
        <dbReference type="ChEBI" id="CHEBI:18420"/>
    </reaction>
</comment>
<feature type="transmembrane region" description="Helical" evidence="12">
    <location>
        <begin position="60"/>
        <end position="80"/>
    </location>
</feature>
<evidence type="ECO:0000256" key="5">
    <source>
        <dbReference type="ARBA" id="ARBA00022692"/>
    </source>
</evidence>
<sequence length="86" mass="9634">MKEASAQVRDASNRILAGHGHLVDNFKKISSWAAILFAPTLVGTIYGMNFDDMPELGWHFGYPFAIGLMGVVCASLYVIFKRRDWL</sequence>
<evidence type="ECO:0008006" key="15">
    <source>
        <dbReference type="Google" id="ProtNLM"/>
    </source>
</evidence>
<keyword evidence="6" id="KW-0460">Magnesium</keyword>
<evidence type="ECO:0000256" key="6">
    <source>
        <dbReference type="ARBA" id="ARBA00022842"/>
    </source>
</evidence>
<keyword evidence="7 12" id="KW-1133">Transmembrane helix</keyword>